<name>Q5VMI2_ORYSJ</name>
<evidence type="ECO:0000256" key="1">
    <source>
        <dbReference type="SAM" id="MobiDB-lite"/>
    </source>
</evidence>
<accession>Q5VMI2</accession>
<gene>
    <name evidence="3" type="ORF">B1197G05.4</name>
    <name evidence="2" type="ORF">P0649C11.28</name>
</gene>
<reference evidence="4" key="3">
    <citation type="journal article" date="2005" name="Nature">
        <title>The map-based sequence of the rice genome.</title>
        <authorList>
            <consortium name="International rice genome sequencing project (IRGSP)"/>
            <person name="Matsumoto T."/>
            <person name="Wu J."/>
            <person name="Kanamori H."/>
            <person name="Katayose Y."/>
            <person name="Fujisawa M."/>
            <person name="Namiki N."/>
            <person name="Mizuno H."/>
            <person name="Yamamoto K."/>
            <person name="Antonio B.A."/>
            <person name="Baba T."/>
            <person name="Sakata K."/>
            <person name="Nagamura Y."/>
            <person name="Aoki H."/>
            <person name="Arikawa K."/>
            <person name="Arita K."/>
            <person name="Bito T."/>
            <person name="Chiden Y."/>
            <person name="Fujitsuka N."/>
            <person name="Fukunaka R."/>
            <person name="Hamada M."/>
            <person name="Harada C."/>
            <person name="Hayashi A."/>
            <person name="Hijishita S."/>
            <person name="Honda M."/>
            <person name="Hosokawa S."/>
            <person name="Ichikawa Y."/>
            <person name="Idonuma A."/>
            <person name="Iijima M."/>
            <person name="Ikeda M."/>
            <person name="Ikeno M."/>
            <person name="Ito K."/>
            <person name="Ito S."/>
            <person name="Ito T."/>
            <person name="Ito Y."/>
            <person name="Ito Y."/>
            <person name="Iwabuchi A."/>
            <person name="Kamiya K."/>
            <person name="Karasawa W."/>
            <person name="Kurita K."/>
            <person name="Katagiri S."/>
            <person name="Kikuta A."/>
            <person name="Kobayashi H."/>
            <person name="Kobayashi N."/>
            <person name="Machita K."/>
            <person name="Maehara T."/>
            <person name="Masukawa M."/>
            <person name="Mizubayashi T."/>
            <person name="Mukai Y."/>
            <person name="Nagasaki H."/>
            <person name="Nagata Y."/>
            <person name="Naito S."/>
            <person name="Nakashima M."/>
            <person name="Nakama Y."/>
            <person name="Nakamichi Y."/>
            <person name="Nakamura M."/>
            <person name="Meguro A."/>
            <person name="Negishi M."/>
            <person name="Ohta I."/>
            <person name="Ohta T."/>
            <person name="Okamoto M."/>
            <person name="Ono N."/>
            <person name="Saji S."/>
            <person name="Sakaguchi M."/>
            <person name="Sakai K."/>
            <person name="Shibata M."/>
            <person name="Shimokawa T."/>
            <person name="Song J."/>
            <person name="Takazaki Y."/>
            <person name="Terasawa K."/>
            <person name="Tsugane M."/>
            <person name="Tsuji K."/>
            <person name="Ueda S."/>
            <person name="Waki K."/>
            <person name="Yamagata H."/>
            <person name="Yamamoto M."/>
            <person name="Yamamoto S."/>
            <person name="Yamane H."/>
            <person name="Yoshiki S."/>
            <person name="Yoshihara R."/>
            <person name="Yukawa K."/>
            <person name="Zhong H."/>
            <person name="Yano M."/>
            <person name="Yuan Q."/>
            <person name="Ouyang S."/>
            <person name="Liu J."/>
            <person name="Jones K.M."/>
            <person name="Gansberger K."/>
            <person name="Moffat K."/>
            <person name="Hill J."/>
            <person name="Bera J."/>
            <person name="Fadrosh D."/>
            <person name="Jin S."/>
            <person name="Johri S."/>
            <person name="Kim M."/>
            <person name="Overton L."/>
            <person name="Reardon M."/>
            <person name="Tsitrin T."/>
            <person name="Vuong H."/>
            <person name="Weaver B."/>
            <person name="Ciecko A."/>
            <person name="Tallon L."/>
            <person name="Jackson J."/>
            <person name="Pai G."/>
            <person name="Aken S.V."/>
            <person name="Utterback T."/>
            <person name="Reidmuller S."/>
            <person name="Feldblyum T."/>
            <person name="Hsiao J."/>
            <person name="Zismann V."/>
            <person name="Iobst S."/>
            <person name="de Vazeille A.R."/>
            <person name="Buell C.R."/>
            <person name="Ying K."/>
            <person name="Li Y."/>
            <person name="Lu T."/>
            <person name="Huang Y."/>
            <person name="Zhao Q."/>
            <person name="Feng Q."/>
            <person name="Zhang L."/>
            <person name="Zhu J."/>
            <person name="Weng Q."/>
            <person name="Mu J."/>
            <person name="Lu Y."/>
            <person name="Fan D."/>
            <person name="Liu Y."/>
            <person name="Guan J."/>
            <person name="Zhang Y."/>
            <person name="Yu S."/>
            <person name="Liu X."/>
            <person name="Zhang Y."/>
            <person name="Hong G."/>
            <person name="Han B."/>
            <person name="Choisne N."/>
            <person name="Demange N."/>
            <person name="Orjeda G."/>
            <person name="Samain S."/>
            <person name="Cattolico L."/>
            <person name="Pelletier E."/>
            <person name="Couloux A."/>
            <person name="Segurens B."/>
            <person name="Wincker P."/>
            <person name="D'Hont A."/>
            <person name="Scarpelli C."/>
            <person name="Weissenbach J."/>
            <person name="Salanoubat M."/>
            <person name="Quetier F."/>
            <person name="Yu Y."/>
            <person name="Kim H.R."/>
            <person name="Rambo T."/>
            <person name="Currie J."/>
            <person name="Collura K."/>
            <person name="Luo M."/>
            <person name="Yang T."/>
            <person name="Ammiraju J.S.S."/>
            <person name="Engler F."/>
            <person name="Soderlund C."/>
            <person name="Wing R.A."/>
            <person name="Palmer L.E."/>
            <person name="de la Bastide M."/>
            <person name="Spiegel L."/>
            <person name="Nascimento L."/>
            <person name="Zutavern T."/>
            <person name="O'Shaughnessy A."/>
            <person name="Dike S."/>
            <person name="Dedhia N."/>
            <person name="Preston R."/>
            <person name="Balija V."/>
            <person name="McCombie W.R."/>
            <person name="Chow T."/>
            <person name="Chen H."/>
            <person name="Chung M."/>
            <person name="Chen C."/>
            <person name="Shaw J."/>
            <person name="Wu H."/>
            <person name="Hsiao K."/>
            <person name="Chao Y."/>
            <person name="Chu M."/>
            <person name="Cheng C."/>
            <person name="Hour A."/>
            <person name="Lee P."/>
            <person name="Lin S."/>
            <person name="Lin Y."/>
            <person name="Liou J."/>
            <person name="Liu S."/>
            <person name="Hsing Y."/>
            <person name="Raghuvanshi S."/>
            <person name="Mohanty A."/>
            <person name="Bharti A.K."/>
            <person name="Gaur A."/>
            <person name="Gupta V."/>
            <person name="Kumar D."/>
            <person name="Ravi V."/>
            <person name="Vij S."/>
            <person name="Kapur A."/>
            <person name="Khurana P."/>
            <person name="Khurana P."/>
            <person name="Khurana J.P."/>
            <person name="Tyagi A.K."/>
            <person name="Gaikwad K."/>
            <person name="Singh A."/>
            <person name="Dalal V."/>
            <person name="Srivastava S."/>
            <person name="Dixit A."/>
            <person name="Pal A.K."/>
            <person name="Ghazi I.A."/>
            <person name="Yadav M."/>
            <person name="Pandit A."/>
            <person name="Bhargava A."/>
            <person name="Sureshbabu K."/>
            <person name="Batra K."/>
            <person name="Sharma T.R."/>
            <person name="Mohapatra T."/>
            <person name="Singh N.K."/>
            <person name="Messing J."/>
            <person name="Nelson A.B."/>
            <person name="Fuks G."/>
            <person name="Kavchok S."/>
            <person name="Keizer G."/>
            <person name="Linton E."/>
            <person name="Llaca V."/>
            <person name="Song R."/>
            <person name="Tanyolac B."/>
            <person name="Young S."/>
            <person name="Ho-Il K."/>
            <person name="Hahn J.H."/>
            <person name="Sangsakoo G."/>
            <person name="Vanavichit A."/>
            <person name="de Mattos Luiz.A.T."/>
            <person name="Zimmer P.D."/>
            <person name="Malone G."/>
            <person name="Dellagostin O."/>
            <person name="de Oliveira A.C."/>
            <person name="Bevan M."/>
            <person name="Bancroft I."/>
            <person name="Minx P."/>
            <person name="Cordum H."/>
            <person name="Wilson R."/>
            <person name="Cheng Z."/>
            <person name="Jin W."/>
            <person name="Jiang J."/>
            <person name="Leong S.A."/>
            <person name="Iwama H."/>
            <person name="Gojobori T."/>
            <person name="Itoh T."/>
            <person name="Niimura Y."/>
            <person name="Fujii Y."/>
            <person name="Habara T."/>
            <person name="Sakai H."/>
            <person name="Sato Y."/>
            <person name="Wilson G."/>
            <person name="Kumar K."/>
            <person name="McCouch S."/>
            <person name="Juretic N."/>
            <person name="Hoen D."/>
            <person name="Wright S."/>
            <person name="Bruskiewich R."/>
            <person name="Bureau T."/>
            <person name="Miyao A."/>
            <person name="Hirochika H."/>
            <person name="Nishikawa T."/>
            <person name="Kadowaki K."/>
            <person name="Sugiura M."/>
            <person name="Burr B."/>
            <person name="Sasaki T."/>
        </authorList>
    </citation>
    <scope>NUCLEOTIDE SEQUENCE [LARGE SCALE GENOMIC DNA]</scope>
    <source>
        <strain evidence="4">cv. Nipponbare</strain>
    </source>
</reference>
<dbReference type="Proteomes" id="UP000000763">
    <property type="component" value="Chromosome 6"/>
</dbReference>
<organism evidence="3 4">
    <name type="scientific">Oryza sativa subsp. japonica</name>
    <name type="common">Rice</name>
    <dbReference type="NCBI Taxonomy" id="39947"/>
    <lineage>
        <taxon>Eukaryota</taxon>
        <taxon>Viridiplantae</taxon>
        <taxon>Streptophyta</taxon>
        <taxon>Embryophyta</taxon>
        <taxon>Tracheophyta</taxon>
        <taxon>Spermatophyta</taxon>
        <taxon>Magnoliopsida</taxon>
        <taxon>Liliopsida</taxon>
        <taxon>Poales</taxon>
        <taxon>Poaceae</taxon>
        <taxon>BOP clade</taxon>
        <taxon>Oryzoideae</taxon>
        <taxon>Oryzeae</taxon>
        <taxon>Oryzinae</taxon>
        <taxon>Oryza</taxon>
        <taxon>Oryza sativa</taxon>
    </lineage>
</organism>
<proteinExistence type="predicted"/>
<dbReference type="EMBL" id="AP005659">
    <property type="protein sequence ID" value="BAD69115.1"/>
    <property type="molecule type" value="Genomic_DNA"/>
</dbReference>
<feature type="compositionally biased region" description="Basic and acidic residues" evidence="1">
    <location>
        <begin position="54"/>
        <end position="73"/>
    </location>
</feature>
<reference evidence="3" key="2">
    <citation type="submission" date="2003-09" db="EMBL/GenBank/DDBJ databases">
        <title>Oryza sativa nipponbare(GA3) genomic DNA, chromosome 6, BAC clone:B1197G05.</title>
        <authorList>
            <person name="Sasaki T."/>
            <person name="Matsumoto T."/>
            <person name="Katayose Y."/>
        </authorList>
    </citation>
    <scope>NUCLEOTIDE SEQUENCE</scope>
</reference>
<feature type="compositionally biased region" description="Basic and acidic residues" evidence="1">
    <location>
        <begin position="25"/>
        <end position="35"/>
    </location>
</feature>
<evidence type="ECO:0000313" key="2">
    <source>
        <dbReference type="EMBL" id="BAD69115.1"/>
    </source>
</evidence>
<dbReference type="EMBL" id="AP006584">
    <property type="protein sequence ID" value="BAD69343.1"/>
    <property type="molecule type" value="Genomic_DNA"/>
</dbReference>
<dbReference type="AlphaFoldDB" id="Q5VMI2"/>
<sequence length="73" mass="7429">MGGREGRGGEPAVAAASGLHLPAGSRKEGERKGDLGVRGASPPLPTPSLPSSDLRGREGDGEVRRGVEGEVRE</sequence>
<feature type="region of interest" description="Disordered" evidence="1">
    <location>
        <begin position="1"/>
        <end position="73"/>
    </location>
</feature>
<evidence type="ECO:0000313" key="4">
    <source>
        <dbReference type="Proteomes" id="UP000000763"/>
    </source>
</evidence>
<reference evidence="4" key="4">
    <citation type="journal article" date="2008" name="Nucleic Acids Res.">
        <title>The rice annotation project database (RAP-DB): 2008 update.</title>
        <authorList>
            <consortium name="The rice annotation project (RAP)"/>
        </authorList>
    </citation>
    <scope>GENOME REANNOTATION</scope>
    <source>
        <strain evidence="4">cv. Nipponbare</strain>
    </source>
</reference>
<reference evidence="2" key="1">
    <citation type="submission" date="2002-08" db="EMBL/GenBank/DDBJ databases">
        <title>Oryza sativa nipponbare(GA3) genomic DNA, chromosome 6, PAC clone:P0649C11.</title>
        <authorList>
            <person name="Sasaki T."/>
            <person name="Matsumoto T."/>
            <person name="Katayose Y."/>
        </authorList>
    </citation>
    <scope>NUCLEOTIDE SEQUENCE</scope>
</reference>
<evidence type="ECO:0000313" key="3">
    <source>
        <dbReference type="EMBL" id="BAD69343.1"/>
    </source>
</evidence>
<protein>
    <submittedName>
        <fullName evidence="3">Uncharacterized protein</fullName>
    </submittedName>
</protein>